<sequence length="54" mass="6230">MFTYCYYTTTYCCINIYHVRICMYTLCTCNLVLFTVTGATGAMTFILLTSNLCR</sequence>
<organism evidence="2 3">
    <name type="scientific">Geodia barretti</name>
    <name type="common">Barrett's horny sponge</name>
    <dbReference type="NCBI Taxonomy" id="519541"/>
    <lineage>
        <taxon>Eukaryota</taxon>
        <taxon>Metazoa</taxon>
        <taxon>Porifera</taxon>
        <taxon>Demospongiae</taxon>
        <taxon>Heteroscleromorpha</taxon>
        <taxon>Tetractinellida</taxon>
        <taxon>Astrophorina</taxon>
        <taxon>Geodiidae</taxon>
        <taxon>Geodia</taxon>
    </lineage>
</organism>
<accession>A0AA35WG64</accession>
<dbReference type="AlphaFoldDB" id="A0AA35WG64"/>
<evidence type="ECO:0000256" key="1">
    <source>
        <dbReference type="SAM" id="Phobius"/>
    </source>
</evidence>
<dbReference type="EMBL" id="CASHTH010001811">
    <property type="protein sequence ID" value="CAI8020228.1"/>
    <property type="molecule type" value="Genomic_DNA"/>
</dbReference>
<feature type="transmembrane region" description="Helical" evidence="1">
    <location>
        <begin position="21"/>
        <end position="48"/>
    </location>
</feature>
<keyword evidence="1" id="KW-0812">Transmembrane</keyword>
<name>A0AA35WG64_GEOBA</name>
<protein>
    <submittedName>
        <fullName evidence="2">Uncharacterized protein</fullName>
    </submittedName>
</protein>
<comment type="caution">
    <text evidence="2">The sequence shown here is derived from an EMBL/GenBank/DDBJ whole genome shotgun (WGS) entry which is preliminary data.</text>
</comment>
<evidence type="ECO:0000313" key="3">
    <source>
        <dbReference type="Proteomes" id="UP001174909"/>
    </source>
</evidence>
<gene>
    <name evidence="2" type="ORF">GBAR_LOCUS12100</name>
</gene>
<keyword evidence="1" id="KW-0472">Membrane</keyword>
<evidence type="ECO:0000313" key="2">
    <source>
        <dbReference type="EMBL" id="CAI8020228.1"/>
    </source>
</evidence>
<reference evidence="2" key="1">
    <citation type="submission" date="2023-03" db="EMBL/GenBank/DDBJ databases">
        <authorList>
            <person name="Steffen K."/>
            <person name="Cardenas P."/>
        </authorList>
    </citation>
    <scope>NUCLEOTIDE SEQUENCE</scope>
</reference>
<dbReference type="Proteomes" id="UP001174909">
    <property type="component" value="Unassembled WGS sequence"/>
</dbReference>
<proteinExistence type="predicted"/>
<keyword evidence="3" id="KW-1185">Reference proteome</keyword>
<keyword evidence="1" id="KW-1133">Transmembrane helix</keyword>